<evidence type="ECO:0000256" key="2">
    <source>
        <dbReference type="ARBA" id="ARBA00016165"/>
    </source>
</evidence>
<dbReference type="PANTHER" id="PTHR10266:SF3">
    <property type="entry name" value="CYTOCHROME C1, HEME PROTEIN, MITOCHONDRIAL"/>
    <property type="match status" value="1"/>
</dbReference>
<evidence type="ECO:0000313" key="13">
    <source>
        <dbReference type="Proteomes" id="UP001589798"/>
    </source>
</evidence>
<dbReference type="PROSITE" id="PS51007">
    <property type="entry name" value="CYTC"/>
    <property type="match status" value="1"/>
</dbReference>
<dbReference type="EMBL" id="JBHLWK010000015">
    <property type="protein sequence ID" value="MFC0205183.1"/>
    <property type="molecule type" value="Genomic_DNA"/>
</dbReference>
<feature type="transmembrane region" description="Helical" evidence="10">
    <location>
        <begin position="252"/>
        <end position="270"/>
    </location>
</feature>
<gene>
    <name evidence="12" type="ORF">ACFFJC_12995</name>
</gene>
<dbReference type="InterPro" id="IPR009056">
    <property type="entry name" value="Cyt_c-like_dom"/>
</dbReference>
<dbReference type="InterPro" id="IPR002326">
    <property type="entry name" value="Cyt_c1"/>
</dbReference>
<dbReference type="Gene3D" id="1.10.760.10">
    <property type="entry name" value="Cytochrome c-like domain"/>
    <property type="match status" value="1"/>
</dbReference>
<evidence type="ECO:0000256" key="6">
    <source>
        <dbReference type="ARBA" id="ARBA00022989"/>
    </source>
</evidence>
<protein>
    <recommendedName>
        <fullName evidence="2">Cytochrome c1</fullName>
    </recommendedName>
</protein>
<comment type="caution">
    <text evidence="12">The sequence shown here is derived from an EMBL/GenBank/DDBJ whole genome shotgun (WGS) entry which is preliminary data.</text>
</comment>
<evidence type="ECO:0000256" key="10">
    <source>
        <dbReference type="SAM" id="Phobius"/>
    </source>
</evidence>
<proteinExistence type="predicted"/>
<comment type="subcellular location">
    <subcellularLocation>
        <location evidence="1">Membrane</location>
    </subcellularLocation>
</comment>
<evidence type="ECO:0000313" key="12">
    <source>
        <dbReference type="EMBL" id="MFC0205183.1"/>
    </source>
</evidence>
<dbReference type="PANTHER" id="PTHR10266">
    <property type="entry name" value="CYTOCHROME C1"/>
    <property type="match status" value="1"/>
</dbReference>
<keyword evidence="13" id="KW-1185">Reference proteome</keyword>
<evidence type="ECO:0000256" key="7">
    <source>
        <dbReference type="ARBA" id="ARBA00023004"/>
    </source>
</evidence>
<organism evidence="12 13">
    <name type="scientific">Novosphingobium soli</name>
    <dbReference type="NCBI Taxonomy" id="574956"/>
    <lineage>
        <taxon>Bacteria</taxon>
        <taxon>Pseudomonadati</taxon>
        <taxon>Pseudomonadota</taxon>
        <taxon>Alphaproteobacteria</taxon>
        <taxon>Sphingomonadales</taxon>
        <taxon>Sphingomonadaceae</taxon>
        <taxon>Novosphingobium</taxon>
    </lineage>
</organism>
<dbReference type="Gene3D" id="1.20.5.100">
    <property type="entry name" value="Cytochrome c1, transmembrane anchor, C-terminal"/>
    <property type="match status" value="1"/>
</dbReference>
<keyword evidence="6 10" id="KW-1133">Transmembrane helix</keyword>
<reference evidence="12 13" key="1">
    <citation type="submission" date="2024-09" db="EMBL/GenBank/DDBJ databases">
        <authorList>
            <person name="Sun Q."/>
            <person name="Mori K."/>
        </authorList>
    </citation>
    <scope>NUCLEOTIDE SEQUENCE [LARGE SCALE GENOMIC DNA]</scope>
    <source>
        <strain evidence="12 13">CCM 7706</strain>
    </source>
</reference>
<dbReference type="InterPro" id="IPR036909">
    <property type="entry name" value="Cyt_c-like_dom_sf"/>
</dbReference>
<keyword evidence="8 10" id="KW-0472">Membrane</keyword>
<evidence type="ECO:0000256" key="4">
    <source>
        <dbReference type="ARBA" id="ARBA00022692"/>
    </source>
</evidence>
<keyword evidence="5 9" id="KW-0479">Metal-binding</keyword>
<sequence>MARILSILVGLFFTVALAWSFGKGAYTAITEPAAPTAEHEFHLHPREVHFASDGAFGRFDKQQLQRGFQIYKEVCSACHSLSHVAFRDLEQLGYSEGQVKAIAAGFQVPGTDPNTGEANMRPGQPTDYFPKPFANDIAARAANNNAIPPDLSLMTKARHDGPAYIYSLITGYRPQPAELLKHFPDAKTPQGLHYNPYFANLNLAMAPPLTSDGQVEYGAGNPKPTVDQMAKDVSAFLIWTAEPKLEKRKQTGLAVTLFLLFATVLGYMAYRNIWAGKKH</sequence>
<evidence type="ECO:0000256" key="3">
    <source>
        <dbReference type="ARBA" id="ARBA00022617"/>
    </source>
</evidence>
<evidence type="ECO:0000256" key="1">
    <source>
        <dbReference type="ARBA" id="ARBA00004370"/>
    </source>
</evidence>
<evidence type="ECO:0000256" key="8">
    <source>
        <dbReference type="ARBA" id="ARBA00023136"/>
    </source>
</evidence>
<evidence type="ECO:0000259" key="11">
    <source>
        <dbReference type="PROSITE" id="PS51007"/>
    </source>
</evidence>
<dbReference type="PRINTS" id="PR00603">
    <property type="entry name" value="CYTOCHROMEC1"/>
</dbReference>
<keyword evidence="3 9" id="KW-0349">Heme</keyword>
<name>A0ABV6CWU1_9SPHN</name>
<dbReference type="SUPFAM" id="SSF46626">
    <property type="entry name" value="Cytochrome c"/>
    <property type="match status" value="1"/>
</dbReference>
<dbReference type="Proteomes" id="UP001589798">
    <property type="component" value="Unassembled WGS sequence"/>
</dbReference>
<dbReference type="Pfam" id="PF02167">
    <property type="entry name" value="Cytochrom_C1"/>
    <property type="match status" value="1"/>
</dbReference>
<evidence type="ECO:0000256" key="5">
    <source>
        <dbReference type="ARBA" id="ARBA00022723"/>
    </source>
</evidence>
<feature type="domain" description="Cytochrome c" evidence="11">
    <location>
        <begin position="62"/>
        <end position="169"/>
    </location>
</feature>
<accession>A0ABV6CWU1</accession>
<keyword evidence="4 10" id="KW-0812">Transmembrane</keyword>
<dbReference type="RefSeq" id="WP_379487914.1">
    <property type="nucleotide sequence ID" value="NZ_JBHLWK010000015.1"/>
</dbReference>
<evidence type="ECO:0000256" key="9">
    <source>
        <dbReference type="PROSITE-ProRule" id="PRU00433"/>
    </source>
</evidence>
<keyword evidence="7 9" id="KW-0408">Iron</keyword>